<comment type="similarity">
    <text evidence="1">Belongs to the AB hydrolase superfamily. Lipase family.</text>
</comment>
<evidence type="ECO:0000256" key="6">
    <source>
        <dbReference type="ARBA" id="ARBA00023180"/>
    </source>
</evidence>
<evidence type="ECO:0000313" key="8">
    <source>
        <dbReference type="EMBL" id="KAH0811053.1"/>
    </source>
</evidence>
<keyword evidence="9" id="KW-1185">Reference proteome</keyword>
<dbReference type="EMBL" id="JABDTM020027071">
    <property type="protein sequence ID" value="KAH0811053.1"/>
    <property type="molecule type" value="Genomic_DNA"/>
</dbReference>
<gene>
    <name evidence="8" type="ORF">GEV33_011742</name>
</gene>
<evidence type="ECO:0000313" key="9">
    <source>
        <dbReference type="Proteomes" id="UP000719412"/>
    </source>
</evidence>
<keyword evidence="2" id="KW-0732">Signal</keyword>
<keyword evidence="3" id="KW-0378">Hydrolase</keyword>
<dbReference type="InterPro" id="IPR029058">
    <property type="entry name" value="AB_hydrolase_fold"/>
</dbReference>
<sequence>MSLWDVLCRLRLMKTDIIGNDADMDHRNDHLPVPRKETATKVVKKRKLKRSFRIYVVVAAAAAAGDGTQNDKAHQLGPADRRNVSVSSGGPLRLIAQEPATCFMFLHRIKVKIVTGGYFPKDFRTFFKRSYMMKEKRGILTSNILMVPATSTITATSDITRLADDTSCHRSSALWRQRLQTQVRELCPKAAPERVILQIATMLSKNIYISLLVIVLSTVVIEIFNQTKPKHPYAGLNIVQLVSKYGYPIETHEVVTDDGYILTLHRIPHGREKSDHRGTPVLFMHGFMQSATDFVDLGPGNALSFLLADRGYDIWLGNARGSTWSRKHKILNPDKDAAFWDYSLHEIGFYDVPAFIDYVLNATGKDSLHYVGYSQGSTTFFMLGSEKPEYIKKVKLVTALAPAIFLKHPKGPLLFSFVFFRRLLETFFELFNTRELFSRDSIESKYLVYVCNENSMFVDVCLHHHFIVQGYSFQEVNKTMLSLIYSNTPAGVSPKQMMHVAQLMESGDFHRYDLGVTYNLKRYGQKEPPRYNLSQVSTPTALYYSSNDWTVNINNIDRIVETLPNVVKRYLVPLETFNHNDFVHGKNAASLLYEAVIEEIMKY</sequence>
<dbReference type="Pfam" id="PF04083">
    <property type="entry name" value="Abhydro_lipase"/>
    <property type="match status" value="1"/>
</dbReference>
<dbReference type="Gene3D" id="3.40.50.1820">
    <property type="entry name" value="alpha/beta hydrolase"/>
    <property type="match status" value="1"/>
</dbReference>
<dbReference type="AlphaFoldDB" id="A0A8J6HC68"/>
<name>A0A8J6HC68_TENMO</name>
<dbReference type="GO" id="GO:0016042">
    <property type="term" value="P:lipid catabolic process"/>
    <property type="evidence" value="ECO:0007669"/>
    <property type="project" value="UniProtKB-KW"/>
</dbReference>
<keyword evidence="6" id="KW-0325">Glycoprotein</keyword>
<feature type="domain" description="Partial AB-hydrolase lipase" evidence="7">
    <location>
        <begin position="239"/>
        <end position="295"/>
    </location>
</feature>
<evidence type="ECO:0000256" key="5">
    <source>
        <dbReference type="ARBA" id="ARBA00023098"/>
    </source>
</evidence>
<evidence type="ECO:0000259" key="7">
    <source>
        <dbReference type="Pfam" id="PF04083"/>
    </source>
</evidence>
<evidence type="ECO:0000256" key="4">
    <source>
        <dbReference type="ARBA" id="ARBA00022963"/>
    </source>
</evidence>
<organism evidence="8 9">
    <name type="scientific">Tenebrio molitor</name>
    <name type="common">Yellow mealworm beetle</name>
    <dbReference type="NCBI Taxonomy" id="7067"/>
    <lineage>
        <taxon>Eukaryota</taxon>
        <taxon>Metazoa</taxon>
        <taxon>Ecdysozoa</taxon>
        <taxon>Arthropoda</taxon>
        <taxon>Hexapoda</taxon>
        <taxon>Insecta</taxon>
        <taxon>Pterygota</taxon>
        <taxon>Neoptera</taxon>
        <taxon>Endopterygota</taxon>
        <taxon>Coleoptera</taxon>
        <taxon>Polyphaga</taxon>
        <taxon>Cucujiformia</taxon>
        <taxon>Tenebrionidae</taxon>
        <taxon>Tenebrio</taxon>
    </lineage>
</organism>
<dbReference type="GO" id="GO:0016787">
    <property type="term" value="F:hydrolase activity"/>
    <property type="evidence" value="ECO:0007669"/>
    <property type="project" value="UniProtKB-KW"/>
</dbReference>
<dbReference type="FunFam" id="3.40.50.1820:FF:000057">
    <property type="entry name" value="Lipase"/>
    <property type="match status" value="1"/>
</dbReference>
<evidence type="ECO:0000256" key="2">
    <source>
        <dbReference type="ARBA" id="ARBA00022729"/>
    </source>
</evidence>
<evidence type="ECO:0000256" key="3">
    <source>
        <dbReference type="ARBA" id="ARBA00022801"/>
    </source>
</evidence>
<protein>
    <recommendedName>
        <fullName evidence="7">Partial AB-hydrolase lipase domain-containing protein</fullName>
    </recommendedName>
</protein>
<evidence type="ECO:0000256" key="1">
    <source>
        <dbReference type="ARBA" id="ARBA00010701"/>
    </source>
</evidence>
<reference evidence="8" key="2">
    <citation type="submission" date="2021-08" db="EMBL/GenBank/DDBJ databases">
        <authorList>
            <person name="Eriksson T."/>
        </authorList>
    </citation>
    <scope>NUCLEOTIDE SEQUENCE</scope>
    <source>
        <strain evidence="8">Stoneville</strain>
        <tissue evidence="8">Whole head</tissue>
    </source>
</reference>
<dbReference type="Proteomes" id="UP000719412">
    <property type="component" value="Unassembled WGS sequence"/>
</dbReference>
<comment type="caution">
    <text evidence="8">The sequence shown here is derived from an EMBL/GenBank/DDBJ whole genome shotgun (WGS) entry which is preliminary data.</text>
</comment>
<reference evidence="8" key="1">
    <citation type="journal article" date="2020" name="J Insects Food Feed">
        <title>The yellow mealworm (Tenebrio molitor) genome: a resource for the emerging insects as food and feed industry.</title>
        <authorList>
            <person name="Eriksson T."/>
            <person name="Andere A."/>
            <person name="Kelstrup H."/>
            <person name="Emery V."/>
            <person name="Picard C."/>
        </authorList>
    </citation>
    <scope>NUCLEOTIDE SEQUENCE</scope>
    <source>
        <strain evidence="8">Stoneville</strain>
        <tissue evidence="8">Whole head</tissue>
    </source>
</reference>
<proteinExistence type="inferred from homology"/>
<dbReference type="SUPFAM" id="SSF53474">
    <property type="entry name" value="alpha/beta-Hydrolases"/>
    <property type="match status" value="1"/>
</dbReference>
<dbReference type="InterPro" id="IPR006693">
    <property type="entry name" value="AB_hydrolase_lipase"/>
</dbReference>
<accession>A0A8J6HC68</accession>
<keyword evidence="4" id="KW-0442">Lipid degradation</keyword>
<keyword evidence="5" id="KW-0443">Lipid metabolism</keyword>
<dbReference type="PANTHER" id="PTHR11005">
    <property type="entry name" value="LYSOSOMAL ACID LIPASE-RELATED"/>
    <property type="match status" value="1"/>
</dbReference>